<accession>A0ABU5T8K4</accession>
<comment type="caution">
    <text evidence="1">The sequence shown here is derived from an EMBL/GenBank/DDBJ whole genome shotgun (WGS) entry which is preliminary data.</text>
</comment>
<keyword evidence="2" id="KW-1185">Reference proteome</keyword>
<dbReference type="EMBL" id="JAYGGQ010000011">
    <property type="protein sequence ID" value="MEA5455847.1"/>
    <property type="molecule type" value="Genomic_DNA"/>
</dbReference>
<sequence>MNVWTGQARSQAADDDYLDGNALAGPLSEVFSIDITAALGTCSGCGAEGAIAEARLYVSAPAKILRCPSCGAVLLRLDEREGRLILDLSGFRNVTIHLD</sequence>
<gene>
    <name evidence="1" type="ORF">SPF06_14020</name>
</gene>
<reference evidence="1 2" key="1">
    <citation type="submission" date="2023-12" db="EMBL/GenBank/DDBJ databases">
        <title>Sinomonas terricola sp. nov, isolated from litchi orchard soil in Guangdong, PR China.</title>
        <authorList>
            <person name="Jiaxin W."/>
            <person name="Yang Z."/>
            <person name="Honghui Z."/>
        </authorList>
    </citation>
    <scope>NUCLEOTIDE SEQUENCE [LARGE SCALE GENOMIC DNA]</scope>
    <source>
        <strain evidence="1 2">JGH33</strain>
    </source>
</reference>
<proteinExistence type="predicted"/>
<dbReference type="RefSeq" id="WP_323279737.1">
    <property type="nucleotide sequence ID" value="NZ_JAYGGQ010000011.1"/>
</dbReference>
<organism evidence="1 2">
    <name type="scientific">Sinomonas terricola</name>
    <dbReference type="NCBI Taxonomy" id="3110330"/>
    <lineage>
        <taxon>Bacteria</taxon>
        <taxon>Bacillati</taxon>
        <taxon>Actinomycetota</taxon>
        <taxon>Actinomycetes</taxon>
        <taxon>Micrococcales</taxon>
        <taxon>Micrococcaceae</taxon>
        <taxon>Sinomonas</taxon>
    </lineage>
</organism>
<evidence type="ECO:0000313" key="1">
    <source>
        <dbReference type="EMBL" id="MEA5455847.1"/>
    </source>
</evidence>
<dbReference type="Proteomes" id="UP001304769">
    <property type="component" value="Unassembled WGS sequence"/>
</dbReference>
<evidence type="ECO:0000313" key="2">
    <source>
        <dbReference type="Proteomes" id="UP001304769"/>
    </source>
</evidence>
<dbReference type="Pfam" id="PF20120">
    <property type="entry name" value="DUF6510"/>
    <property type="match status" value="1"/>
</dbReference>
<protein>
    <submittedName>
        <fullName evidence="1">DUF6510 family protein</fullName>
    </submittedName>
</protein>
<name>A0ABU5T8K4_9MICC</name>
<dbReference type="InterPro" id="IPR045423">
    <property type="entry name" value="DUF6510"/>
</dbReference>